<evidence type="ECO:0000313" key="1">
    <source>
        <dbReference type="EMBL" id="MBG9390683.1"/>
    </source>
</evidence>
<dbReference type="AlphaFoldDB" id="A0A931H992"/>
<organism evidence="1 2">
    <name type="scientific">Caenimonas aquaedulcis</name>
    <dbReference type="NCBI Taxonomy" id="2793270"/>
    <lineage>
        <taxon>Bacteria</taxon>
        <taxon>Pseudomonadati</taxon>
        <taxon>Pseudomonadota</taxon>
        <taxon>Betaproteobacteria</taxon>
        <taxon>Burkholderiales</taxon>
        <taxon>Comamonadaceae</taxon>
        <taxon>Caenimonas</taxon>
    </lineage>
</organism>
<reference evidence="1" key="1">
    <citation type="submission" date="2020-11" db="EMBL/GenBank/DDBJ databases">
        <title>Bacterial whole genome sequence for Caenimonas sp. DR4.4.</title>
        <authorList>
            <person name="Le V."/>
            <person name="Ko S.-R."/>
            <person name="Ahn C.-Y."/>
            <person name="Oh H.-M."/>
        </authorList>
    </citation>
    <scope>NUCLEOTIDE SEQUENCE</scope>
    <source>
        <strain evidence="1">DR4.4</strain>
    </source>
</reference>
<evidence type="ECO:0008006" key="3">
    <source>
        <dbReference type="Google" id="ProtNLM"/>
    </source>
</evidence>
<sequence>MYIEQKINGILDRIGPTFDDGISFRLLTVHDGAADVALVVAPDACEECIVPDSILESILLKEIRKQLPMMRQVKVTRSSPEKGIQA</sequence>
<name>A0A931H992_9BURK</name>
<keyword evidence="2" id="KW-1185">Reference proteome</keyword>
<evidence type="ECO:0000313" key="2">
    <source>
        <dbReference type="Proteomes" id="UP000651050"/>
    </source>
</evidence>
<dbReference type="EMBL" id="JADWYS010000002">
    <property type="protein sequence ID" value="MBG9390683.1"/>
    <property type="molecule type" value="Genomic_DNA"/>
</dbReference>
<gene>
    <name evidence="1" type="ORF">I5803_21810</name>
</gene>
<proteinExistence type="predicted"/>
<comment type="caution">
    <text evidence="1">The sequence shown here is derived from an EMBL/GenBank/DDBJ whole genome shotgun (WGS) entry which is preliminary data.</text>
</comment>
<dbReference type="Proteomes" id="UP000651050">
    <property type="component" value="Unassembled WGS sequence"/>
</dbReference>
<dbReference type="RefSeq" id="WP_196988660.1">
    <property type="nucleotide sequence ID" value="NZ_JADWYS010000002.1"/>
</dbReference>
<protein>
    <recommendedName>
        <fullName evidence="3">NifU family protein</fullName>
    </recommendedName>
</protein>
<accession>A0A931H992</accession>